<name>A0A517QKU2_9PLAN</name>
<dbReference type="GO" id="GO:0020037">
    <property type="term" value="F:heme binding"/>
    <property type="evidence" value="ECO:0007669"/>
    <property type="project" value="InterPro"/>
</dbReference>
<dbReference type="InterPro" id="IPR022655">
    <property type="entry name" value="DUF1553"/>
</dbReference>
<gene>
    <name evidence="4" type="ORF">Mal48_15130</name>
</gene>
<dbReference type="InterPro" id="IPR036909">
    <property type="entry name" value="Cyt_c-like_dom_sf"/>
</dbReference>
<organism evidence="4 5">
    <name type="scientific">Thalassoglobus polymorphus</name>
    <dbReference type="NCBI Taxonomy" id="2527994"/>
    <lineage>
        <taxon>Bacteria</taxon>
        <taxon>Pseudomonadati</taxon>
        <taxon>Planctomycetota</taxon>
        <taxon>Planctomycetia</taxon>
        <taxon>Planctomycetales</taxon>
        <taxon>Planctomycetaceae</taxon>
        <taxon>Thalassoglobus</taxon>
    </lineage>
</organism>
<feature type="domain" description="DUF1549" evidence="1">
    <location>
        <begin position="154"/>
        <end position="359"/>
    </location>
</feature>
<dbReference type="InterPro" id="IPR011444">
    <property type="entry name" value="DUF1549"/>
</dbReference>
<dbReference type="KEGG" id="tpol:Mal48_15130"/>
<keyword evidence="5" id="KW-1185">Reference proteome</keyword>
<dbReference type="PANTHER" id="PTHR35889">
    <property type="entry name" value="CYCLOINULO-OLIGOSACCHARIDE FRUCTANOTRANSFERASE-RELATED"/>
    <property type="match status" value="1"/>
</dbReference>
<dbReference type="InterPro" id="IPR011429">
    <property type="entry name" value="Cyt_c_Planctomycete-type"/>
</dbReference>
<dbReference type="PANTHER" id="PTHR35889:SF3">
    <property type="entry name" value="F-BOX DOMAIN-CONTAINING PROTEIN"/>
    <property type="match status" value="1"/>
</dbReference>
<evidence type="ECO:0000313" key="4">
    <source>
        <dbReference type="EMBL" id="QDT32270.1"/>
    </source>
</evidence>
<evidence type="ECO:0000313" key="5">
    <source>
        <dbReference type="Proteomes" id="UP000315724"/>
    </source>
</evidence>
<feature type="domain" description="DUF1553" evidence="2">
    <location>
        <begin position="471"/>
        <end position="731"/>
    </location>
</feature>
<protein>
    <submittedName>
        <fullName evidence="4">Planctomycete cytochrome C</fullName>
    </submittedName>
</protein>
<dbReference type="AlphaFoldDB" id="A0A517QKU2"/>
<evidence type="ECO:0000259" key="3">
    <source>
        <dbReference type="Pfam" id="PF07635"/>
    </source>
</evidence>
<accession>A0A517QKU2</accession>
<sequence>MPAIQSDLIMMRLFVSSAVVISITLAIVSSVTAEDLEFNRDIRPILSDKCFFCHGPDEEDRQADLRLDKAEAAHEYAIVPGKPEESELIARLLSPDPELRMPPAESEKHLSAEEIKLLTDWIKQGAKYEPFWAYVPPKRREPRTNEKTSTPTLIDSFISEKLVAEGLQFSPPAEPVTLIRRLYFDLIGLPPSPEEVDAFVSDHSEKTYRDIIDRLLASDHFGERMAIYWLDLVRYADTVGYHGDQDHHISPYRDWVIEAFNDNMPFDQFTREQLAGDLLPDSTIDQKIATGYNRLLQTSHEGGVQPKEYLSIYAADRVRNLSSVWMGATVGCAQCHSHKYDPYTIQDFYSLAAFFADIDEDQHFYIGSNALPTRRPPELEVISQRGRERLAKIERRLETMPKSQSKRRGVLEAEKKEIEDSARLTMVTVAKEPREMRVLPRGNWLDDSGPIVEPAVPEFLGNLDLQSRRANRLDLANWLTGTKAGVGGLTARVQVNRYWYLLFGTGLSRSLDDFGGQGTPPSHPELLDELTLEFIESGWDVKHILKQILLSKAYRQSSVASPELLQKDPYNQLFARQGAYRLPAEVLRDNALMVAGLLNTEYGGESSHPYQPPGYYRHLNFPKREYESDQDSQQYRRGVYVHWQRQFLHPMLKAFDAPSREECTAERPRSNTPLAALVLMNDPTFIEAARSFAARILEESDGTDQQRIEAAFRRAVSRLPDEVESQVLLEVLEQSRKDFKEREKSVAEFLDVGLNLETDQSEKQLDQQELAAWTSVTRVILNLNESITRN</sequence>
<feature type="domain" description="Cytochrome C Planctomycete-type" evidence="3">
    <location>
        <begin position="50"/>
        <end position="105"/>
    </location>
</feature>
<dbReference type="SUPFAM" id="SSF46626">
    <property type="entry name" value="Cytochrome c"/>
    <property type="match status" value="1"/>
</dbReference>
<dbReference type="EMBL" id="CP036267">
    <property type="protein sequence ID" value="QDT32270.1"/>
    <property type="molecule type" value="Genomic_DNA"/>
</dbReference>
<dbReference type="GO" id="GO:0009055">
    <property type="term" value="F:electron transfer activity"/>
    <property type="evidence" value="ECO:0007669"/>
    <property type="project" value="InterPro"/>
</dbReference>
<evidence type="ECO:0000259" key="2">
    <source>
        <dbReference type="Pfam" id="PF07587"/>
    </source>
</evidence>
<dbReference type="Pfam" id="PF07587">
    <property type="entry name" value="PSD1"/>
    <property type="match status" value="1"/>
</dbReference>
<dbReference type="Pfam" id="PF07635">
    <property type="entry name" value="PSCyt1"/>
    <property type="match status" value="1"/>
</dbReference>
<proteinExistence type="predicted"/>
<dbReference type="Pfam" id="PF07583">
    <property type="entry name" value="PSCyt2"/>
    <property type="match status" value="1"/>
</dbReference>
<dbReference type="Proteomes" id="UP000315724">
    <property type="component" value="Chromosome"/>
</dbReference>
<reference evidence="4 5" key="1">
    <citation type="submission" date="2019-02" db="EMBL/GenBank/DDBJ databases">
        <title>Deep-cultivation of Planctomycetes and their phenomic and genomic characterization uncovers novel biology.</title>
        <authorList>
            <person name="Wiegand S."/>
            <person name="Jogler M."/>
            <person name="Boedeker C."/>
            <person name="Pinto D."/>
            <person name="Vollmers J."/>
            <person name="Rivas-Marin E."/>
            <person name="Kohn T."/>
            <person name="Peeters S.H."/>
            <person name="Heuer A."/>
            <person name="Rast P."/>
            <person name="Oberbeckmann S."/>
            <person name="Bunk B."/>
            <person name="Jeske O."/>
            <person name="Meyerdierks A."/>
            <person name="Storesund J.E."/>
            <person name="Kallscheuer N."/>
            <person name="Luecker S."/>
            <person name="Lage O.M."/>
            <person name="Pohl T."/>
            <person name="Merkel B.J."/>
            <person name="Hornburger P."/>
            <person name="Mueller R.-W."/>
            <person name="Bruemmer F."/>
            <person name="Labrenz M."/>
            <person name="Spormann A.M."/>
            <person name="Op den Camp H."/>
            <person name="Overmann J."/>
            <person name="Amann R."/>
            <person name="Jetten M.S.M."/>
            <person name="Mascher T."/>
            <person name="Medema M.H."/>
            <person name="Devos D.P."/>
            <person name="Kaster A.-K."/>
            <person name="Ovreas L."/>
            <person name="Rohde M."/>
            <person name="Galperin M.Y."/>
            <person name="Jogler C."/>
        </authorList>
    </citation>
    <scope>NUCLEOTIDE SEQUENCE [LARGE SCALE GENOMIC DNA]</scope>
    <source>
        <strain evidence="4 5">Mal48</strain>
    </source>
</reference>
<evidence type="ECO:0000259" key="1">
    <source>
        <dbReference type="Pfam" id="PF07583"/>
    </source>
</evidence>